<comment type="caution">
    <text evidence="1">The sequence shown here is derived from an EMBL/GenBank/DDBJ whole genome shotgun (WGS) entry which is preliminary data.</text>
</comment>
<name>A0A1X2IRL4_9FUNG</name>
<evidence type="ECO:0000313" key="1">
    <source>
        <dbReference type="EMBL" id="ORZ21176.1"/>
    </source>
</evidence>
<protein>
    <submittedName>
        <fullName evidence="1">Uncharacterized protein</fullName>
    </submittedName>
</protein>
<evidence type="ECO:0000313" key="2">
    <source>
        <dbReference type="Proteomes" id="UP000193560"/>
    </source>
</evidence>
<dbReference type="OrthoDB" id="3365310at2759"/>
<accession>A0A1X2IRL4</accession>
<keyword evidence="2" id="KW-1185">Reference proteome</keyword>
<proteinExistence type="predicted"/>
<dbReference type="AlphaFoldDB" id="A0A1X2IRL4"/>
<reference evidence="1 2" key="1">
    <citation type="submission" date="2016-07" db="EMBL/GenBank/DDBJ databases">
        <title>Pervasive Adenine N6-methylation of Active Genes in Fungi.</title>
        <authorList>
            <consortium name="DOE Joint Genome Institute"/>
            <person name="Mondo S.J."/>
            <person name="Dannebaum R.O."/>
            <person name="Kuo R.C."/>
            <person name="Labutti K."/>
            <person name="Haridas S."/>
            <person name="Kuo A."/>
            <person name="Salamov A."/>
            <person name="Ahrendt S.R."/>
            <person name="Lipzen A."/>
            <person name="Sullivan W."/>
            <person name="Andreopoulos W.B."/>
            <person name="Clum A."/>
            <person name="Lindquist E."/>
            <person name="Daum C."/>
            <person name="Ramamoorthy G.K."/>
            <person name="Gryganskyi A."/>
            <person name="Culley D."/>
            <person name="Magnuson J.K."/>
            <person name="James T.Y."/>
            <person name="O'Malley M.A."/>
            <person name="Stajich J.E."/>
            <person name="Spatafora J.W."/>
            <person name="Visel A."/>
            <person name="Grigoriev I.V."/>
        </authorList>
    </citation>
    <scope>NUCLEOTIDE SEQUENCE [LARGE SCALE GENOMIC DNA]</scope>
    <source>
        <strain evidence="1 2">NRRL 1336</strain>
    </source>
</reference>
<organism evidence="1 2">
    <name type="scientific">Absidia repens</name>
    <dbReference type="NCBI Taxonomy" id="90262"/>
    <lineage>
        <taxon>Eukaryota</taxon>
        <taxon>Fungi</taxon>
        <taxon>Fungi incertae sedis</taxon>
        <taxon>Mucoromycota</taxon>
        <taxon>Mucoromycotina</taxon>
        <taxon>Mucoromycetes</taxon>
        <taxon>Mucorales</taxon>
        <taxon>Cunninghamellaceae</taxon>
        <taxon>Absidia</taxon>
    </lineage>
</organism>
<sequence>MLPYVVSGRATSQHLLSSTSFKCIFLQQQRQQRWSQPSSQRRHRVTLIQQDFADKVKVKRPLPIVLVQSSNDMDTSWPARWQKKLAEAGYRSSYIRLQREDSTSGEIQSSLDIWYKDLVQAMREHSYFPPLLIGHGEEAWKTSQKYVSNNPVSGLVLIHPSKNDNDDTTAEAAMPSLEFEPHFPLLVVSPANKVPLFLQDEHVDHVDTSATTATNGMDGDDMSLQHTLDWMDDVNM</sequence>
<dbReference type="EMBL" id="MCGE01000005">
    <property type="protein sequence ID" value="ORZ21176.1"/>
    <property type="molecule type" value="Genomic_DNA"/>
</dbReference>
<gene>
    <name evidence="1" type="ORF">BCR42DRAFT_406985</name>
</gene>
<dbReference type="Proteomes" id="UP000193560">
    <property type="component" value="Unassembled WGS sequence"/>
</dbReference>